<sequence>MVATVAHRWLRKISEGWEAGWPSSRDPTCLSFESMEKLDIGQFDTFQNFVKDEWVIDATEDFLCNTMDVSTLKTWLGELRKGWLQSPKRVWDALKEKDIEQTIRTRLKGRFIPRWMGKVNYHTVEKHWYLA</sequence>
<reference evidence="1" key="1">
    <citation type="submission" date="2021-10" db="EMBL/GenBank/DDBJ databases">
        <title>Tropical sea cucumber genome reveals ecological adaptation and Cuvierian tubules defense mechanism.</title>
        <authorList>
            <person name="Chen T."/>
        </authorList>
    </citation>
    <scope>NUCLEOTIDE SEQUENCE</scope>
    <source>
        <strain evidence="1">Nanhai2018</strain>
        <tissue evidence="1">Muscle</tissue>
    </source>
</reference>
<proteinExistence type="predicted"/>
<evidence type="ECO:0000313" key="1">
    <source>
        <dbReference type="EMBL" id="KAJ8038596.1"/>
    </source>
</evidence>
<comment type="caution">
    <text evidence="1">The sequence shown here is derived from an EMBL/GenBank/DDBJ whole genome shotgun (WGS) entry which is preliminary data.</text>
</comment>
<gene>
    <name evidence="1" type="ORF">HOLleu_16059</name>
</gene>
<name>A0A9Q1HAV5_HOLLE</name>
<evidence type="ECO:0000313" key="2">
    <source>
        <dbReference type="Proteomes" id="UP001152320"/>
    </source>
</evidence>
<dbReference type="AlphaFoldDB" id="A0A9Q1HAV5"/>
<protein>
    <submittedName>
        <fullName evidence="1">Uncharacterized protein</fullName>
    </submittedName>
</protein>
<dbReference type="Proteomes" id="UP001152320">
    <property type="component" value="Chromosome 7"/>
</dbReference>
<keyword evidence="2" id="KW-1185">Reference proteome</keyword>
<accession>A0A9Q1HAV5</accession>
<organism evidence="1 2">
    <name type="scientific">Holothuria leucospilota</name>
    <name type="common">Black long sea cucumber</name>
    <name type="synonym">Mertensiothuria leucospilota</name>
    <dbReference type="NCBI Taxonomy" id="206669"/>
    <lineage>
        <taxon>Eukaryota</taxon>
        <taxon>Metazoa</taxon>
        <taxon>Echinodermata</taxon>
        <taxon>Eleutherozoa</taxon>
        <taxon>Echinozoa</taxon>
        <taxon>Holothuroidea</taxon>
        <taxon>Aspidochirotacea</taxon>
        <taxon>Aspidochirotida</taxon>
        <taxon>Holothuriidae</taxon>
        <taxon>Holothuria</taxon>
    </lineage>
</organism>
<dbReference type="EMBL" id="JAIZAY010000007">
    <property type="protein sequence ID" value="KAJ8038596.1"/>
    <property type="molecule type" value="Genomic_DNA"/>
</dbReference>